<evidence type="ECO:0000313" key="1">
    <source>
        <dbReference type="EMBL" id="KAF9618620.1"/>
    </source>
</evidence>
<dbReference type="OrthoDB" id="696485at2759"/>
<accession>A0A835IGP5</accession>
<dbReference type="EMBL" id="JADFTS010000002">
    <property type="protein sequence ID" value="KAF9618620.1"/>
    <property type="molecule type" value="Genomic_DNA"/>
</dbReference>
<comment type="caution">
    <text evidence="1">The sequence shown here is derived from an EMBL/GenBank/DDBJ whole genome shotgun (WGS) entry which is preliminary data.</text>
</comment>
<dbReference type="Proteomes" id="UP000631114">
    <property type="component" value="Unassembled WGS sequence"/>
</dbReference>
<dbReference type="AlphaFoldDB" id="A0A835IGP5"/>
<proteinExistence type="predicted"/>
<sequence length="138" mass="16152">MIIPNRYVLCRLSICVKRVLSTFSSSARCHFKYGVISLISLISHVTSVCELFKKWPKLPMSNGFANQLWCLLPYAIIWGLWNSRNNVIFRNGGVGVRIDRIIKNIKRILWFWMGAHKDRRNFFFADMMVNWDSLIAPL</sequence>
<organism evidence="1 2">
    <name type="scientific">Coptis chinensis</name>
    <dbReference type="NCBI Taxonomy" id="261450"/>
    <lineage>
        <taxon>Eukaryota</taxon>
        <taxon>Viridiplantae</taxon>
        <taxon>Streptophyta</taxon>
        <taxon>Embryophyta</taxon>
        <taxon>Tracheophyta</taxon>
        <taxon>Spermatophyta</taxon>
        <taxon>Magnoliopsida</taxon>
        <taxon>Ranunculales</taxon>
        <taxon>Ranunculaceae</taxon>
        <taxon>Coptidoideae</taxon>
        <taxon>Coptis</taxon>
    </lineage>
</organism>
<protein>
    <submittedName>
        <fullName evidence="1">Uncharacterized protein</fullName>
    </submittedName>
</protein>
<evidence type="ECO:0000313" key="2">
    <source>
        <dbReference type="Proteomes" id="UP000631114"/>
    </source>
</evidence>
<reference evidence="1 2" key="1">
    <citation type="submission" date="2020-10" db="EMBL/GenBank/DDBJ databases">
        <title>The Coptis chinensis genome and diversification of protoberbering-type alkaloids.</title>
        <authorList>
            <person name="Wang B."/>
            <person name="Shu S."/>
            <person name="Song C."/>
            <person name="Liu Y."/>
        </authorList>
    </citation>
    <scope>NUCLEOTIDE SEQUENCE [LARGE SCALE GENOMIC DNA]</scope>
    <source>
        <strain evidence="1">HL-2020</strain>
        <tissue evidence="1">Leaf</tissue>
    </source>
</reference>
<keyword evidence="2" id="KW-1185">Reference proteome</keyword>
<name>A0A835IGP5_9MAGN</name>
<gene>
    <name evidence="1" type="ORF">IFM89_002315</name>
</gene>